<dbReference type="SUPFAM" id="SSF48008">
    <property type="entry name" value="GntR ligand-binding domain-like"/>
    <property type="match status" value="1"/>
</dbReference>
<keyword evidence="1" id="KW-0805">Transcription regulation</keyword>
<dbReference type="Proteomes" id="UP000319818">
    <property type="component" value="Unassembled WGS sequence"/>
</dbReference>
<dbReference type="RefSeq" id="WP_142104690.1">
    <property type="nucleotide sequence ID" value="NZ_VFPH01000002.1"/>
</dbReference>
<dbReference type="PROSITE" id="PS50949">
    <property type="entry name" value="HTH_GNTR"/>
    <property type="match status" value="1"/>
</dbReference>
<dbReference type="InterPro" id="IPR008920">
    <property type="entry name" value="TF_FadR/GntR_C"/>
</dbReference>
<organism evidence="5 6">
    <name type="scientific">Pseudonocardia cypriaca</name>
    <dbReference type="NCBI Taxonomy" id="882449"/>
    <lineage>
        <taxon>Bacteria</taxon>
        <taxon>Bacillati</taxon>
        <taxon>Actinomycetota</taxon>
        <taxon>Actinomycetes</taxon>
        <taxon>Pseudonocardiales</taxon>
        <taxon>Pseudonocardiaceae</taxon>
        <taxon>Pseudonocardia</taxon>
    </lineage>
</organism>
<name>A0A543FVX8_9PSEU</name>
<dbReference type="Gene3D" id="1.20.120.530">
    <property type="entry name" value="GntR ligand-binding domain-like"/>
    <property type="match status" value="1"/>
</dbReference>
<keyword evidence="2" id="KW-0238">DNA-binding</keyword>
<comment type="caution">
    <text evidence="5">The sequence shown here is derived from an EMBL/GenBank/DDBJ whole genome shotgun (WGS) entry which is preliminary data.</text>
</comment>
<dbReference type="SMART" id="SM00895">
    <property type="entry name" value="FCD"/>
    <property type="match status" value="1"/>
</dbReference>
<dbReference type="Pfam" id="PF00392">
    <property type="entry name" value="GntR"/>
    <property type="match status" value="1"/>
</dbReference>
<dbReference type="SUPFAM" id="SSF46785">
    <property type="entry name" value="Winged helix' DNA-binding domain"/>
    <property type="match status" value="1"/>
</dbReference>
<dbReference type="InterPro" id="IPR036390">
    <property type="entry name" value="WH_DNA-bd_sf"/>
</dbReference>
<dbReference type="GO" id="GO:0003677">
    <property type="term" value="F:DNA binding"/>
    <property type="evidence" value="ECO:0007669"/>
    <property type="project" value="UniProtKB-KW"/>
</dbReference>
<evidence type="ECO:0000259" key="4">
    <source>
        <dbReference type="PROSITE" id="PS50949"/>
    </source>
</evidence>
<dbReference type="AlphaFoldDB" id="A0A543FVX8"/>
<dbReference type="InterPro" id="IPR036388">
    <property type="entry name" value="WH-like_DNA-bd_sf"/>
</dbReference>
<evidence type="ECO:0000256" key="2">
    <source>
        <dbReference type="ARBA" id="ARBA00023125"/>
    </source>
</evidence>
<dbReference type="GO" id="GO:0003700">
    <property type="term" value="F:DNA-binding transcription factor activity"/>
    <property type="evidence" value="ECO:0007669"/>
    <property type="project" value="InterPro"/>
</dbReference>
<dbReference type="InterPro" id="IPR000524">
    <property type="entry name" value="Tscrpt_reg_HTH_GntR"/>
</dbReference>
<dbReference type="Pfam" id="PF07729">
    <property type="entry name" value="FCD"/>
    <property type="match status" value="1"/>
</dbReference>
<protein>
    <submittedName>
        <fullName evidence="5">GntR family transcriptional regulator</fullName>
    </submittedName>
</protein>
<dbReference type="OrthoDB" id="7989071at2"/>
<dbReference type="PANTHER" id="PTHR43537:SF51">
    <property type="entry name" value="HTH-TYPE TRANSCRIPTIONAL REGULATOR LGOR-RELATED"/>
    <property type="match status" value="1"/>
</dbReference>
<evidence type="ECO:0000313" key="6">
    <source>
        <dbReference type="Proteomes" id="UP000319818"/>
    </source>
</evidence>
<sequence>MDLSSLVRSLAEQAVPEPGTGRLRLPTERELGASLQVSRGSLREQLSMLEMLGFLDRTQGRGSYLQVPDAGFLRLYFDLSRQLGQLTHDQFSAAREMLEVSVAEAAAERVAEDDVAELRALVDAMVLAAGAGDHERALEADLAFHRRLFTVVDNPIFTLMRDGLAHVLRGAIVDRRRLAAEREPQADGSPRPSDAVHYEVVEALAARDGAAAGAAMRRHFVVWRAVVESAVVGRGVVGCSAISHS</sequence>
<proteinExistence type="predicted"/>
<keyword evidence="3" id="KW-0804">Transcription</keyword>
<dbReference type="PRINTS" id="PR00035">
    <property type="entry name" value="HTHGNTR"/>
</dbReference>
<feature type="domain" description="HTH gntR-type" evidence="4">
    <location>
        <begin position="1"/>
        <end position="68"/>
    </location>
</feature>
<keyword evidence="6" id="KW-1185">Reference proteome</keyword>
<gene>
    <name evidence="5" type="ORF">FB388_5168</name>
</gene>
<accession>A0A543FVX8</accession>
<evidence type="ECO:0000256" key="3">
    <source>
        <dbReference type="ARBA" id="ARBA00023163"/>
    </source>
</evidence>
<reference evidence="5 6" key="1">
    <citation type="submission" date="2019-06" db="EMBL/GenBank/DDBJ databases">
        <title>Sequencing the genomes of 1000 actinobacteria strains.</title>
        <authorList>
            <person name="Klenk H.-P."/>
        </authorList>
    </citation>
    <scope>NUCLEOTIDE SEQUENCE [LARGE SCALE GENOMIC DNA]</scope>
    <source>
        <strain evidence="5 6">DSM 45511</strain>
    </source>
</reference>
<evidence type="ECO:0000256" key="1">
    <source>
        <dbReference type="ARBA" id="ARBA00023015"/>
    </source>
</evidence>
<evidence type="ECO:0000313" key="5">
    <source>
        <dbReference type="EMBL" id="TQM37949.1"/>
    </source>
</evidence>
<dbReference type="PANTHER" id="PTHR43537">
    <property type="entry name" value="TRANSCRIPTIONAL REGULATOR, GNTR FAMILY"/>
    <property type="match status" value="1"/>
</dbReference>
<dbReference type="InterPro" id="IPR011711">
    <property type="entry name" value="GntR_C"/>
</dbReference>
<dbReference type="Gene3D" id="1.10.10.10">
    <property type="entry name" value="Winged helix-like DNA-binding domain superfamily/Winged helix DNA-binding domain"/>
    <property type="match status" value="1"/>
</dbReference>
<dbReference type="EMBL" id="VFPH01000002">
    <property type="protein sequence ID" value="TQM37949.1"/>
    <property type="molecule type" value="Genomic_DNA"/>
</dbReference>